<dbReference type="SUPFAM" id="SSF56219">
    <property type="entry name" value="DNase I-like"/>
    <property type="match status" value="1"/>
</dbReference>
<dbReference type="PROSITE" id="PS50878">
    <property type="entry name" value="RT_POL"/>
    <property type="match status" value="1"/>
</dbReference>
<dbReference type="PANTHER" id="PTHR46890:SF48">
    <property type="entry name" value="RNA-DIRECTED DNA POLYMERASE"/>
    <property type="match status" value="1"/>
</dbReference>
<dbReference type="GO" id="GO:0003676">
    <property type="term" value="F:nucleic acid binding"/>
    <property type="evidence" value="ECO:0007669"/>
    <property type="project" value="InterPro"/>
</dbReference>
<dbReference type="Pfam" id="PF03372">
    <property type="entry name" value="Exo_endo_phos"/>
    <property type="match status" value="1"/>
</dbReference>
<dbReference type="PROSITE" id="PS50158">
    <property type="entry name" value="ZF_CCHC"/>
    <property type="match status" value="1"/>
</dbReference>
<feature type="compositionally biased region" description="Polar residues" evidence="2">
    <location>
        <begin position="183"/>
        <end position="212"/>
    </location>
</feature>
<feature type="region of interest" description="Disordered" evidence="2">
    <location>
        <begin position="232"/>
        <end position="263"/>
    </location>
</feature>
<keyword evidence="1" id="KW-0479">Metal-binding</keyword>
<sequence>MFGLYLVGRLLTPRPFHADALKSTLLLAFNPVRGMDLKPLEGNRFLLKFNHMVDRNRVVDGCPWSFEKNLLVLSSIAANENPQEVNLDWADFHTHVHGLPLSKMSKEMAVFIDVTKPLKRVLKIRTTLGDEQLLSFTYERLPNFCYLCGCLGHLSKYCELRFADDFADPGEATPYGPWLRATNLPSGRNRNSAAPHNSPQFSSPTLKCTQNPPTHTHLRGASVFGSFSSPAAVHSPTTAPSDHSLPLTHQSIAPDPLPPTSTLDLPSHPNYPSDLTIHAPLSPLPAITHQFSSVPSYGSTSFSSIFSSPLIFPSLILLPKPPRYLPLAMSSNLSVYILEKLSQSQRTPPGAMILLSWNCQGLGSPCTVHALGELLRTHKPSLIFLAETKCKKNRIETLKRKFDLFGCCVESQGRSGGLALLWHKLLSVQLQSFGHHHIDATIYPESETEAWRFTGFYGFADVACRQRSWDLLSTLKNQSRRAWLIVGDFNEILDDSEKIGGRQRPLWQVRRFREALASIDVFDLGFEGDPFTCATVIRSLILSLNGLTGHVPIPSGVINSPTHWPKHRPFRFEASWTVSADCEQVVREGWNTWVGNGQASLAARQRGCAARLQAWCNSKGSHSFKRQIRLREKELENIRLQPISAASKIKESKIRADIERLLSEEEVYWKQRGKVHWLREGDRNTSYFHNHASTQRRSNDITRIKNGDGQWLEQEEEIRDNIETYFGDIFRSRNPSEEELEKGTEAISGRLSEELLHELSQPYTAEEVSKALSQMASLKSPGPDGMPPFFFQKYWHIVKTDVISTTLALLNDLTLPPGLNHTHIALIPKCKKPDTLTQFRLISLCNVVYKITSKSIANRLKPLLDNIISSCQAAFVPGRLITDNVLLAFEVNHYLNTKKWGEKGYMALKLDISKAYDKVEWKFLEKFGSIIPQRGLRQGDPLSPYLFLLCTEAFNALLQRAERDGGLQGVAVCRRAPRVSHLLFADDTLIFCQATVEAALCILEVLDIFGRAAGQEINFAKSSMVFSRNTVASLRGVIQGILDIRVEGRHDLYLGLPSVVGKTRRSVFQSIRDRVWNRINGWNERNLSQAGK</sequence>
<accession>A0AAE1T4R3</accession>
<reference evidence="5" key="2">
    <citation type="journal article" date="2024" name="Plant">
        <title>Genomic evolution and insights into agronomic trait innovations of Sesamum species.</title>
        <authorList>
            <person name="Miao H."/>
            <person name="Wang L."/>
            <person name="Qu L."/>
            <person name="Liu H."/>
            <person name="Sun Y."/>
            <person name="Le M."/>
            <person name="Wang Q."/>
            <person name="Wei S."/>
            <person name="Zheng Y."/>
            <person name="Lin W."/>
            <person name="Duan Y."/>
            <person name="Cao H."/>
            <person name="Xiong S."/>
            <person name="Wang X."/>
            <person name="Wei L."/>
            <person name="Li C."/>
            <person name="Ma Q."/>
            <person name="Ju M."/>
            <person name="Zhao R."/>
            <person name="Li G."/>
            <person name="Mu C."/>
            <person name="Tian Q."/>
            <person name="Mei H."/>
            <person name="Zhang T."/>
            <person name="Gao T."/>
            <person name="Zhang H."/>
        </authorList>
    </citation>
    <scope>NUCLEOTIDE SEQUENCE</scope>
    <source>
        <strain evidence="5">K16</strain>
    </source>
</reference>
<keyword evidence="1" id="KW-0863">Zinc-finger</keyword>
<dbReference type="CDD" id="cd01650">
    <property type="entry name" value="RT_nLTR_like"/>
    <property type="match status" value="1"/>
</dbReference>
<evidence type="ECO:0000256" key="2">
    <source>
        <dbReference type="SAM" id="MobiDB-lite"/>
    </source>
</evidence>
<comment type="caution">
    <text evidence="5">The sequence shown here is derived from an EMBL/GenBank/DDBJ whole genome shotgun (WGS) entry which is preliminary data.</text>
</comment>
<feature type="region of interest" description="Disordered" evidence="2">
    <location>
        <begin position="178"/>
        <end position="212"/>
    </location>
</feature>
<dbReference type="Pfam" id="PF00078">
    <property type="entry name" value="RVT_1"/>
    <property type="match status" value="1"/>
</dbReference>
<reference evidence="5" key="1">
    <citation type="submission" date="2020-06" db="EMBL/GenBank/DDBJ databases">
        <authorList>
            <person name="Li T."/>
            <person name="Hu X."/>
            <person name="Zhang T."/>
            <person name="Song X."/>
            <person name="Zhang H."/>
            <person name="Dai N."/>
            <person name="Sheng W."/>
            <person name="Hou X."/>
            <person name="Wei L."/>
        </authorList>
    </citation>
    <scope>NUCLEOTIDE SEQUENCE</scope>
    <source>
        <strain evidence="5">K16</strain>
        <tissue evidence="5">Leaf</tissue>
    </source>
</reference>
<evidence type="ECO:0000313" key="5">
    <source>
        <dbReference type="EMBL" id="KAK4381552.1"/>
    </source>
</evidence>
<dbReference type="InterPro" id="IPR000477">
    <property type="entry name" value="RT_dom"/>
</dbReference>
<keyword evidence="1" id="KW-0862">Zinc</keyword>
<dbReference type="InterPro" id="IPR043502">
    <property type="entry name" value="DNA/RNA_pol_sf"/>
</dbReference>
<evidence type="ECO:0000256" key="1">
    <source>
        <dbReference type="PROSITE-ProRule" id="PRU00047"/>
    </source>
</evidence>
<organism evidence="5 6">
    <name type="scientific">Sesamum angolense</name>
    <dbReference type="NCBI Taxonomy" id="2727404"/>
    <lineage>
        <taxon>Eukaryota</taxon>
        <taxon>Viridiplantae</taxon>
        <taxon>Streptophyta</taxon>
        <taxon>Embryophyta</taxon>
        <taxon>Tracheophyta</taxon>
        <taxon>Spermatophyta</taxon>
        <taxon>Magnoliopsida</taxon>
        <taxon>eudicotyledons</taxon>
        <taxon>Gunneridae</taxon>
        <taxon>Pentapetalae</taxon>
        <taxon>asterids</taxon>
        <taxon>lamiids</taxon>
        <taxon>Lamiales</taxon>
        <taxon>Pedaliaceae</taxon>
        <taxon>Sesamum</taxon>
    </lineage>
</organism>
<dbReference type="GO" id="GO:0008270">
    <property type="term" value="F:zinc ion binding"/>
    <property type="evidence" value="ECO:0007669"/>
    <property type="project" value="UniProtKB-KW"/>
</dbReference>
<name>A0AAE1T4R3_9LAMI</name>
<dbReference type="GO" id="GO:0003824">
    <property type="term" value="F:catalytic activity"/>
    <property type="evidence" value="ECO:0007669"/>
    <property type="project" value="InterPro"/>
</dbReference>
<dbReference type="Gene3D" id="3.60.10.10">
    <property type="entry name" value="Endonuclease/exonuclease/phosphatase"/>
    <property type="match status" value="1"/>
</dbReference>
<dbReference type="Proteomes" id="UP001289374">
    <property type="component" value="Unassembled WGS sequence"/>
</dbReference>
<gene>
    <name evidence="5" type="ORF">Sango_2956700</name>
</gene>
<evidence type="ECO:0000313" key="6">
    <source>
        <dbReference type="Proteomes" id="UP001289374"/>
    </source>
</evidence>
<dbReference type="PANTHER" id="PTHR46890">
    <property type="entry name" value="NON-LTR RETROLELEMENT REVERSE TRANSCRIPTASE-LIKE PROTEIN-RELATED"/>
    <property type="match status" value="1"/>
</dbReference>
<dbReference type="AlphaFoldDB" id="A0AAE1T4R3"/>
<evidence type="ECO:0000259" key="4">
    <source>
        <dbReference type="PROSITE" id="PS50878"/>
    </source>
</evidence>
<dbReference type="InterPro" id="IPR001878">
    <property type="entry name" value="Znf_CCHC"/>
</dbReference>
<evidence type="ECO:0000259" key="3">
    <source>
        <dbReference type="PROSITE" id="PS50158"/>
    </source>
</evidence>
<protein>
    <submittedName>
        <fullName evidence="5">Mitochondrial protein</fullName>
    </submittedName>
</protein>
<dbReference type="InterPro" id="IPR036691">
    <property type="entry name" value="Endo/exonu/phosph_ase_sf"/>
</dbReference>
<dbReference type="EMBL" id="JACGWL010000858">
    <property type="protein sequence ID" value="KAK4381552.1"/>
    <property type="molecule type" value="Genomic_DNA"/>
</dbReference>
<proteinExistence type="predicted"/>
<dbReference type="SUPFAM" id="SSF56672">
    <property type="entry name" value="DNA/RNA polymerases"/>
    <property type="match status" value="1"/>
</dbReference>
<dbReference type="InterPro" id="IPR052343">
    <property type="entry name" value="Retrotransposon-Effector_Assoc"/>
</dbReference>
<dbReference type="Pfam" id="PF14392">
    <property type="entry name" value="zf-CCHC_4"/>
    <property type="match status" value="1"/>
</dbReference>
<feature type="domain" description="CCHC-type" evidence="3">
    <location>
        <begin position="145"/>
        <end position="158"/>
    </location>
</feature>
<feature type="compositionally biased region" description="Polar residues" evidence="2">
    <location>
        <begin position="232"/>
        <end position="251"/>
    </location>
</feature>
<dbReference type="InterPro" id="IPR005135">
    <property type="entry name" value="Endo/exonuclease/phosphatase"/>
</dbReference>
<keyword evidence="6" id="KW-1185">Reference proteome</keyword>
<feature type="domain" description="Reverse transcriptase" evidence="4">
    <location>
        <begin position="808"/>
        <end position="1039"/>
    </location>
</feature>
<dbReference type="InterPro" id="IPR025836">
    <property type="entry name" value="Zn_knuckle_CX2CX4HX4C"/>
</dbReference>